<evidence type="ECO:0000256" key="2">
    <source>
        <dbReference type="ARBA" id="ARBA00022801"/>
    </source>
</evidence>
<dbReference type="GO" id="GO:0016787">
    <property type="term" value="F:hydrolase activity"/>
    <property type="evidence" value="ECO:0007669"/>
    <property type="project" value="UniProtKB-KW"/>
</dbReference>
<dbReference type="Pfam" id="PF00135">
    <property type="entry name" value="COesterase"/>
    <property type="match status" value="2"/>
</dbReference>
<dbReference type="InterPro" id="IPR019819">
    <property type="entry name" value="Carboxylesterase_B_CS"/>
</dbReference>
<evidence type="ECO:0000256" key="3">
    <source>
        <dbReference type="RuleBase" id="RU361235"/>
    </source>
</evidence>
<dbReference type="InterPro" id="IPR050309">
    <property type="entry name" value="Type-B_Carboxylest/Lipase"/>
</dbReference>
<reference evidence="5 6" key="1">
    <citation type="submission" date="2020-04" db="EMBL/GenBank/DDBJ databases">
        <authorList>
            <person name="De Canck E."/>
        </authorList>
    </citation>
    <scope>NUCLEOTIDE SEQUENCE [LARGE SCALE GENOMIC DNA]</scope>
    <source>
        <strain evidence="5 6">LMG 28688</strain>
    </source>
</reference>
<feature type="domain" description="Carboxylesterase type B" evidence="4">
    <location>
        <begin position="347"/>
        <end position="468"/>
    </location>
</feature>
<dbReference type="PROSITE" id="PS00941">
    <property type="entry name" value="CARBOXYLESTERASE_B_2"/>
    <property type="match status" value="1"/>
</dbReference>
<sequence>MVENPHVAVAEGRLEGITENSVHKFLGIPYAAPPVGDRRWRVPAPPLVWSGTRAATQFGPCAMQVHGAVFDLRVTQRSEDCLYLNVWTRSLDASDRRPVMVWIHGGGNLGGAGSEDAYDGTRFAEQGVVLVTINYRLGAFGFLSHPSLGANFAVLDWIAALQWVRENIAQFGGDPSNVTIFGESAGAVAVRMLLSSPRADGLFQKAIMESGGGERAAFAPELSWADARQAAERLFERVGTSNPEALRQLPSAVIGQASHDLCGIPPPPGRIHTPAHLVWGPFADGDVVLPGADPLRREDIPVLMGCNENEARYFLKPGGIYPPPMLAGITALLAGIRRDDVAAALASTPATVYESIDRLFTAAIFAEPAYETARRLSQSGRRLFYYHFGRVAPGAAASQELAKHSGEIRYVFNNLTAGGYYDERDAQLAAHMQAAWVAFATTGIPASAADQPWPAFQSDNPQMTFIGNAIETRPFAVSKLIELLNSMRAPSGVRNPE</sequence>
<gene>
    <name evidence="5" type="ORF">LMG28688_03709</name>
</gene>
<evidence type="ECO:0000259" key="4">
    <source>
        <dbReference type="Pfam" id="PF00135"/>
    </source>
</evidence>
<feature type="domain" description="Carboxylesterase type B" evidence="4">
    <location>
        <begin position="4"/>
        <end position="315"/>
    </location>
</feature>
<protein>
    <recommendedName>
        <fullName evidence="3">Carboxylic ester hydrolase</fullName>
        <ecNumber evidence="3">3.1.1.-</ecNumber>
    </recommendedName>
</protein>
<dbReference type="EMBL" id="CADIKL010000017">
    <property type="protein sequence ID" value="CAB3793373.1"/>
    <property type="molecule type" value="Genomic_DNA"/>
</dbReference>
<dbReference type="Proteomes" id="UP000494119">
    <property type="component" value="Unassembled WGS sequence"/>
</dbReference>
<dbReference type="PROSITE" id="PS00122">
    <property type="entry name" value="CARBOXYLESTERASE_B_1"/>
    <property type="match status" value="1"/>
</dbReference>
<keyword evidence="2 3" id="KW-0378">Hydrolase</keyword>
<dbReference type="SUPFAM" id="SSF53474">
    <property type="entry name" value="alpha/beta-Hydrolases"/>
    <property type="match status" value="1"/>
</dbReference>
<name>A0A6J5G4L1_9BURK</name>
<dbReference type="InterPro" id="IPR002018">
    <property type="entry name" value="CarbesteraseB"/>
</dbReference>
<evidence type="ECO:0000256" key="1">
    <source>
        <dbReference type="ARBA" id="ARBA00005964"/>
    </source>
</evidence>
<dbReference type="Gene3D" id="3.40.50.1820">
    <property type="entry name" value="alpha/beta hydrolase"/>
    <property type="match status" value="1"/>
</dbReference>
<dbReference type="InterPro" id="IPR019826">
    <property type="entry name" value="Carboxylesterase_B_AS"/>
</dbReference>
<dbReference type="InterPro" id="IPR029058">
    <property type="entry name" value="AB_hydrolase_fold"/>
</dbReference>
<dbReference type="RefSeq" id="WP_175196300.1">
    <property type="nucleotide sequence ID" value="NZ_CADIKL010000017.1"/>
</dbReference>
<dbReference type="AlphaFoldDB" id="A0A6J5G4L1"/>
<dbReference type="PANTHER" id="PTHR11559">
    <property type="entry name" value="CARBOXYLESTERASE"/>
    <property type="match status" value="1"/>
</dbReference>
<accession>A0A6J5G4L1</accession>
<organism evidence="5 6">
    <name type="scientific">Paraburkholderia caffeinitolerans</name>
    <dbReference type="NCBI Taxonomy" id="1723730"/>
    <lineage>
        <taxon>Bacteria</taxon>
        <taxon>Pseudomonadati</taxon>
        <taxon>Pseudomonadota</taxon>
        <taxon>Betaproteobacteria</taxon>
        <taxon>Burkholderiales</taxon>
        <taxon>Burkholderiaceae</taxon>
        <taxon>Paraburkholderia</taxon>
    </lineage>
</organism>
<comment type="similarity">
    <text evidence="1 3">Belongs to the type-B carboxylesterase/lipase family.</text>
</comment>
<dbReference type="EC" id="3.1.1.-" evidence="3"/>
<proteinExistence type="inferred from homology"/>
<evidence type="ECO:0000313" key="5">
    <source>
        <dbReference type="EMBL" id="CAB3793373.1"/>
    </source>
</evidence>
<evidence type="ECO:0000313" key="6">
    <source>
        <dbReference type="Proteomes" id="UP000494119"/>
    </source>
</evidence>
<keyword evidence="6" id="KW-1185">Reference proteome</keyword>